<evidence type="ECO:0000256" key="12">
    <source>
        <dbReference type="PIRNR" id="PIRNR004862"/>
    </source>
</evidence>
<comment type="subcellular location">
    <subcellularLocation>
        <location evidence="2 12">Bacterial flagellum basal body</location>
    </subcellularLocation>
    <subcellularLocation>
        <location evidence="3">Cell membrane</location>
        <topology evidence="3">Multi-pass membrane protein</topology>
    </subcellularLocation>
</comment>
<feature type="domain" description="Flagellar M-ring N-terminal" evidence="15">
    <location>
        <begin position="60"/>
        <end position="235"/>
    </location>
</feature>
<dbReference type="InterPro" id="IPR045851">
    <property type="entry name" value="AMP-bd_C_sf"/>
</dbReference>
<feature type="transmembrane region" description="Helical" evidence="14">
    <location>
        <begin position="39"/>
        <end position="58"/>
    </location>
</feature>
<keyword evidence="10 12" id="KW-0975">Bacterial flagellum</keyword>
<evidence type="ECO:0000256" key="1">
    <source>
        <dbReference type="ARBA" id="ARBA00003820"/>
    </source>
</evidence>
<feature type="transmembrane region" description="Helical" evidence="14">
    <location>
        <begin position="464"/>
        <end position="486"/>
    </location>
</feature>
<dbReference type="NCBIfam" id="TIGR00206">
    <property type="entry name" value="fliF"/>
    <property type="match status" value="1"/>
</dbReference>
<dbReference type="Pfam" id="PF01514">
    <property type="entry name" value="YscJ_FliF"/>
    <property type="match status" value="1"/>
</dbReference>
<keyword evidence="9 14" id="KW-0472">Membrane</keyword>
<evidence type="ECO:0000259" key="15">
    <source>
        <dbReference type="Pfam" id="PF01514"/>
    </source>
</evidence>
<keyword evidence="6" id="KW-1003">Cell membrane</keyword>
<evidence type="ECO:0000256" key="4">
    <source>
        <dbReference type="ARBA" id="ARBA00007971"/>
    </source>
</evidence>
<evidence type="ECO:0000256" key="6">
    <source>
        <dbReference type="ARBA" id="ARBA00022475"/>
    </source>
</evidence>
<dbReference type="GO" id="GO:0005886">
    <property type="term" value="C:plasma membrane"/>
    <property type="evidence" value="ECO:0007669"/>
    <property type="project" value="UniProtKB-SubCell"/>
</dbReference>
<dbReference type="GO" id="GO:0009431">
    <property type="term" value="C:bacterial-type flagellum basal body, MS ring"/>
    <property type="evidence" value="ECO:0007669"/>
    <property type="project" value="InterPro"/>
</dbReference>
<dbReference type="Proteomes" id="UP000198924">
    <property type="component" value="Unassembled WGS sequence"/>
</dbReference>
<dbReference type="InterPro" id="IPR013556">
    <property type="entry name" value="Flag_M-ring_C"/>
</dbReference>
<gene>
    <name evidence="17" type="ORF">SAMN04488079_10540</name>
</gene>
<sequence>MENAPATTGPQANMSAARPTTALGAMQANISRQPVVKQVLFLLAIAASIAVGGYVLMWSQTPSYQVLFGNMAPAESSEVVDVLQQMNVDYKLDPTTGAVLVPAGDLQTLRMKLAAEGLPRSAALGMEMLNKDQGFGTSQFIERARYQRAMEEELSRSIAELNNVRSARVHLAIPKQSVFVRDRKDPTASVVVHLYAGRTLDESQVAAITHMVASSVPDMKNADVTIVDQRGNLLTQPERAAGVAMSDTQLEYTRKVEQIYIDRIENILSPIVGMNGVRAQVVADIDFTMSEQTHESYNPDMTAVRSEQLQEEERVGSGGPFGVPGALSNQPPGGGVAPEQTAPDNAADGTDAETKTTTPESSRKSTTRNFELDRTISHTRMAPGNVRKLSVAVLVDEKRNVDAEGNVTSQPLSESEMTRINALVMDAIGFSKARGDSLNVVNAPFMAPEAVEALPEKPIWEEPWVWNLAKQVGGALVVLFLIFGVIRPAFRDMTKVPVSDNDDENLSPEAVLARSSASGEEIAKLTTGSEKMEEQLSNVRSLVQQDPALVAQVVKNWTAGDA</sequence>
<dbReference type="EMBL" id="FOSH01000005">
    <property type="protein sequence ID" value="SFK10336.1"/>
    <property type="molecule type" value="Genomic_DNA"/>
</dbReference>
<evidence type="ECO:0000259" key="16">
    <source>
        <dbReference type="Pfam" id="PF08345"/>
    </source>
</evidence>
<dbReference type="InterPro" id="IPR006182">
    <property type="entry name" value="FliF_N_dom"/>
</dbReference>
<evidence type="ECO:0000256" key="8">
    <source>
        <dbReference type="ARBA" id="ARBA00022989"/>
    </source>
</evidence>
<dbReference type="GO" id="GO:0071973">
    <property type="term" value="P:bacterial-type flagellum-dependent cell motility"/>
    <property type="evidence" value="ECO:0007669"/>
    <property type="project" value="InterPro"/>
</dbReference>
<dbReference type="InterPro" id="IPR043427">
    <property type="entry name" value="YscJ/FliF"/>
</dbReference>
<dbReference type="AlphaFoldDB" id="A0A1I3WV23"/>
<keyword evidence="8 14" id="KW-1133">Transmembrane helix</keyword>
<protein>
    <recommendedName>
        <fullName evidence="5 12">Flagellar M-ring protein</fullName>
    </recommendedName>
</protein>
<dbReference type="PANTHER" id="PTHR30046">
    <property type="entry name" value="FLAGELLAR M-RING PROTEIN"/>
    <property type="match status" value="1"/>
</dbReference>
<keyword evidence="18" id="KW-1185">Reference proteome</keyword>
<evidence type="ECO:0000313" key="17">
    <source>
        <dbReference type="EMBL" id="SFK10336.1"/>
    </source>
</evidence>
<evidence type="ECO:0000256" key="9">
    <source>
        <dbReference type="ARBA" id="ARBA00023136"/>
    </source>
</evidence>
<dbReference type="InterPro" id="IPR000067">
    <property type="entry name" value="FlgMring_FliF"/>
</dbReference>
<keyword evidence="7 14" id="KW-0812">Transmembrane</keyword>
<keyword evidence="17" id="KW-0969">Cilium</keyword>
<evidence type="ECO:0000256" key="14">
    <source>
        <dbReference type="SAM" id="Phobius"/>
    </source>
</evidence>
<comment type="subunit">
    <text evidence="11">The basal body constitutes a major portion of the flagellar organelle and consists of four rings (L,P,S, and M) mounted on a central rod. The M ring is integral to the inner membrane of the cell and may be connected to the flagellar rod via the S ring. The S (supramembrane ring) lies just distal to the M ring. The L and P rings lie in the outer membrane and the periplasmic space, respectively.</text>
</comment>
<evidence type="ECO:0000256" key="3">
    <source>
        <dbReference type="ARBA" id="ARBA00004651"/>
    </source>
</evidence>
<evidence type="ECO:0000256" key="7">
    <source>
        <dbReference type="ARBA" id="ARBA00022692"/>
    </source>
</evidence>
<feature type="domain" description="Flagellar M-ring C-terminal" evidence="16">
    <location>
        <begin position="268"/>
        <end position="445"/>
    </location>
</feature>
<name>A0A1I3WV23_9GAMM</name>
<keyword evidence="17" id="KW-0282">Flagellum</keyword>
<evidence type="ECO:0000256" key="5">
    <source>
        <dbReference type="ARBA" id="ARBA00017949"/>
    </source>
</evidence>
<feature type="region of interest" description="Disordered" evidence="13">
    <location>
        <begin position="305"/>
        <end position="368"/>
    </location>
</feature>
<proteinExistence type="inferred from homology"/>
<dbReference type="STRING" id="45496.SAMN04488079_10540"/>
<evidence type="ECO:0000313" key="18">
    <source>
        <dbReference type="Proteomes" id="UP000198924"/>
    </source>
</evidence>
<comment type="function">
    <text evidence="1 12">The M ring may be actively involved in energy transduction.</text>
</comment>
<evidence type="ECO:0000256" key="2">
    <source>
        <dbReference type="ARBA" id="ARBA00004117"/>
    </source>
</evidence>
<dbReference type="Pfam" id="PF08345">
    <property type="entry name" value="YscJ_FliF_C"/>
    <property type="match status" value="1"/>
</dbReference>
<dbReference type="PIRSF" id="PIRSF004862">
    <property type="entry name" value="FliF"/>
    <property type="match status" value="1"/>
</dbReference>
<dbReference type="GO" id="GO:0003774">
    <property type="term" value="F:cytoskeletal motor activity"/>
    <property type="evidence" value="ECO:0007669"/>
    <property type="project" value="InterPro"/>
</dbReference>
<comment type="similarity">
    <text evidence="4 12">Belongs to the FliF family.</text>
</comment>
<dbReference type="Gene3D" id="3.30.300.30">
    <property type="match status" value="1"/>
</dbReference>
<keyword evidence="17" id="KW-0966">Cell projection</keyword>
<dbReference type="RefSeq" id="WP_091712119.1">
    <property type="nucleotide sequence ID" value="NZ_FOSH01000005.1"/>
</dbReference>
<organism evidence="17 18">
    <name type="scientific">Methylophaga sulfidovorans</name>
    <dbReference type="NCBI Taxonomy" id="45496"/>
    <lineage>
        <taxon>Bacteria</taxon>
        <taxon>Pseudomonadati</taxon>
        <taxon>Pseudomonadota</taxon>
        <taxon>Gammaproteobacteria</taxon>
        <taxon>Thiotrichales</taxon>
        <taxon>Piscirickettsiaceae</taxon>
        <taxon>Methylophaga</taxon>
    </lineage>
</organism>
<evidence type="ECO:0000256" key="10">
    <source>
        <dbReference type="ARBA" id="ARBA00023143"/>
    </source>
</evidence>
<reference evidence="18" key="1">
    <citation type="submission" date="2016-10" db="EMBL/GenBank/DDBJ databases">
        <authorList>
            <person name="Varghese N."/>
            <person name="Submissions S."/>
        </authorList>
    </citation>
    <scope>NUCLEOTIDE SEQUENCE [LARGE SCALE GENOMIC DNA]</scope>
    <source>
        <strain evidence="18">DSM 11578</strain>
    </source>
</reference>
<accession>A0A1I3WV23</accession>
<dbReference type="PANTHER" id="PTHR30046:SF0">
    <property type="entry name" value="FLAGELLAR M-RING PROTEIN"/>
    <property type="match status" value="1"/>
</dbReference>
<dbReference type="OrthoDB" id="8554211at2"/>
<evidence type="ECO:0000256" key="13">
    <source>
        <dbReference type="SAM" id="MobiDB-lite"/>
    </source>
</evidence>
<dbReference type="PRINTS" id="PR01009">
    <property type="entry name" value="FLGMRINGFLIF"/>
</dbReference>
<evidence type="ECO:0000256" key="11">
    <source>
        <dbReference type="ARBA" id="ARBA00025936"/>
    </source>
</evidence>